<evidence type="ECO:0000313" key="1">
    <source>
        <dbReference type="EMBL" id="HEN16700.1"/>
    </source>
</evidence>
<dbReference type="AlphaFoldDB" id="A0A7C2K1F7"/>
<gene>
    <name evidence="1" type="ORF">ENQ76_14665</name>
</gene>
<accession>A0A7C2K1F7</accession>
<protein>
    <submittedName>
        <fullName evidence="1">Uncharacterized protein</fullName>
    </submittedName>
</protein>
<comment type="caution">
    <text evidence="1">The sequence shown here is derived from an EMBL/GenBank/DDBJ whole genome shotgun (WGS) entry which is preliminary data.</text>
</comment>
<dbReference type="EMBL" id="DSOK01000403">
    <property type="protein sequence ID" value="HEN16700.1"/>
    <property type="molecule type" value="Genomic_DNA"/>
</dbReference>
<sequence>MAPRISQSDRRPHRLLAAGWATLLIIAAGCGESRPAVAPNPLVPTAAGENDDSGIAVSAVDDVVTSTESAADEAMLAREEIDLFAFSTLQIQRVTLLQDGRIQNELDLTDEQIALFKQLGQEVERMRDTLQTLPPDERREKLLNEYRPKADEYRLLVEQTLDESQQQTLFQRVLQRQRGAIIFLFPGVSEALALTDAQRDSLYDIIDETRNSVDFNQLSNPIELGRILMKANAARKKAEEQLTAEQRAAWNKLLGK</sequence>
<dbReference type="PROSITE" id="PS51257">
    <property type="entry name" value="PROKAR_LIPOPROTEIN"/>
    <property type="match status" value="1"/>
</dbReference>
<proteinExistence type="predicted"/>
<reference evidence="1" key="1">
    <citation type="journal article" date="2020" name="mSystems">
        <title>Genome- and Community-Level Interaction Insights into Carbon Utilization and Element Cycling Functions of Hydrothermarchaeota in Hydrothermal Sediment.</title>
        <authorList>
            <person name="Zhou Z."/>
            <person name="Liu Y."/>
            <person name="Xu W."/>
            <person name="Pan J."/>
            <person name="Luo Z.H."/>
            <person name="Li M."/>
        </authorList>
    </citation>
    <scope>NUCLEOTIDE SEQUENCE [LARGE SCALE GENOMIC DNA]</scope>
    <source>
        <strain evidence="1">SpSt-339</strain>
    </source>
</reference>
<name>A0A7C2K1F7_9PLAN</name>
<organism evidence="1">
    <name type="scientific">Schlesneria paludicola</name>
    <dbReference type="NCBI Taxonomy" id="360056"/>
    <lineage>
        <taxon>Bacteria</taxon>
        <taxon>Pseudomonadati</taxon>
        <taxon>Planctomycetota</taxon>
        <taxon>Planctomycetia</taxon>
        <taxon>Planctomycetales</taxon>
        <taxon>Planctomycetaceae</taxon>
        <taxon>Schlesneria</taxon>
    </lineage>
</organism>